<keyword evidence="4" id="KW-1185">Reference proteome</keyword>
<proteinExistence type="predicted"/>
<dbReference type="Gene3D" id="3.30.40.10">
    <property type="entry name" value="Zinc/RING finger domain, C3HC4 (zinc finger)"/>
    <property type="match status" value="1"/>
</dbReference>
<name>A0A172WZH1_9ABAC</name>
<evidence type="ECO:0000259" key="2">
    <source>
        <dbReference type="PROSITE" id="PS50089"/>
    </source>
</evidence>
<protein>
    <submittedName>
        <fullName evidence="3">ORF-94</fullName>
    </submittedName>
</protein>
<dbReference type="Pfam" id="PF13920">
    <property type="entry name" value="zf-C3HC4_3"/>
    <property type="match status" value="1"/>
</dbReference>
<keyword evidence="1" id="KW-0863">Zinc-finger</keyword>
<gene>
    <name evidence="3" type="ORF">CapoNPV_094</name>
</gene>
<accession>A0A172WZH1</accession>
<dbReference type="GeneID" id="27924317"/>
<dbReference type="RefSeq" id="YP_009255351.1">
    <property type="nucleotide sequence ID" value="NC_030240.1"/>
</dbReference>
<dbReference type="OrthoDB" id="14290at10239"/>
<dbReference type="GO" id="GO:0008270">
    <property type="term" value="F:zinc ion binding"/>
    <property type="evidence" value="ECO:0007669"/>
    <property type="project" value="UniProtKB-KW"/>
</dbReference>
<reference evidence="3 4" key="1">
    <citation type="journal article" date="2016" name="PLoS ONE">
        <title>Genome Sequencing and Analysis of Catopsilia pomona nucleopolyhedrovirus: A Distinct Species in Group I Alphabaculovirus.</title>
        <authorList>
            <person name="Wang J."/>
            <person name="Zhu Z."/>
            <person name="Zhang L."/>
            <person name="Hou D."/>
            <person name="Wang M."/>
            <person name="Arif B."/>
            <person name="Kou Z."/>
            <person name="Wang H."/>
            <person name="Deng F."/>
            <person name="Hu Z."/>
        </authorList>
    </citation>
    <scope>NUCLEOTIDE SEQUENCE [LARGE SCALE GENOMIC DNA]</scope>
    <source>
        <strain evidence="3">416</strain>
    </source>
</reference>
<organism evidence="3 4">
    <name type="scientific">Catopsilia pomona nucleopolyhedrovirus</name>
    <dbReference type="NCBI Taxonomy" id="1850906"/>
    <lineage>
        <taxon>Viruses</taxon>
        <taxon>Viruses incertae sedis</taxon>
        <taxon>Naldaviricetes</taxon>
        <taxon>Lefavirales</taxon>
        <taxon>Baculoviridae</taxon>
        <taxon>Alphabaculovirus</taxon>
        <taxon>Alphabaculovirus capomonae</taxon>
    </lineage>
</organism>
<feature type="domain" description="RING-type" evidence="2">
    <location>
        <begin position="86"/>
        <end position="126"/>
    </location>
</feature>
<evidence type="ECO:0000313" key="4">
    <source>
        <dbReference type="Proteomes" id="UP000203996"/>
    </source>
</evidence>
<dbReference type="InterPro" id="IPR013083">
    <property type="entry name" value="Znf_RING/FYVE/PHD"/>
</dbReference>
<dbReference type="InterPro" id="IPR001841">
    <property type="entry name" value="Znf_RING"/>
</dbReference>
<keyword evidence="1" id="KW-0479">Metal-binding</keyword>
<dbReference type="EMBL" id="KU565883">
    <property type="protein sequence ID" value="ANF29742.1"/>
    <property type="molecule type" value="Genomic_DNA"/>
</dbReference>
<sequence>MLDLVVNGNERGRAITCKSSPTNKLPVPLYDVSNDLNGTRTFTVRRYNRRAIDFAGIRKKTLERIKANGDLPADTHFDVQTVRNACMICKRNFAIFAAVTYFNCGHSCLCNDCDDQINNSVCVQCKSLIVYKLKYKTY</sequence>
<dbReference type="Proteomes" id="UP000203996">
    <property type="component" value="Segment"/>
</dbReference>
<keyword evidence="1" id="KW-0862">Zinc</keyword>
<dbReference type="PROSITE" id="PS50089">
    <property type="entry name" value="ZF_RING_2"/>
    <property type="match status" value="1"/>
</dbReference>
<dbReference type="KEGG" id="vg:27924317"/>
<evidence type="ECO:0000313" key="3">
    <source>
        <dbReference type="EMBL" id="ANF29742.1"/>
    </source>
</evidence>
<evidence type="ECO:0000256" key="1">
    <source>
        <dbReference type="PROSITE-ProRule" id="PRU00175"/>
    </source>
</evidence>